<evidence type="ECO:0000256" key="4">
    <source>
        <dbReference type="ARBA" id="ARBA00022525"/>
    </source>
</evidence>
<evidence type="ECO:0000313" key="10">
    <source>
        <dbReference type="EMBL" id="PAK73548.1"/>
    </source>
</evidence>
<reference evidence="10 11" key="1">
    <citation type="submission" date="2017-04" db="EMBL/GenBank/DDBJ databases">
        <title>Kefir bacterial isolates.</title>
        <authorList>
            <person name="Kim Y."/>
            <person name="Blasche S."/>
            <person name="Patil K.R."/>
        </authorList>
    </citation>
    <scope>NUCLEOTIDE SEQUENCE [LARGE SCALE GENOMIC DNA]</scope>
    <source>
        <strain evidence="10 11">OG2</strain>
    </source>
</reference>
<dbReference type="AlphaFoldDB" id="A0A269XK45"/>
<dbReference type="Pfam" id="PF24708">
    <property type="entry name" value="Lip_C"/>
    <property type="match status" value="1"/>
</dbReference>
<feature type="non-terminal residue" evidence="10">
    <location>
        <position position="1"/>
    </location>
</feature>
<accession>A0A269XK45</accession>
<evidence type="ECO:0000256" key="6">
    <source>
        <dbReference type="ARBA" id="ARBA00022801"/>
    </source>
</evidence>
<comment type="catalytic activity">
    <reaction evidence="1">
        <text>a triacylglycerol + H2O = a diacylglycerol + a fatty acid + H(+)</text>
        <dbReference type="Rhea" id="RHEA:12044"/>
        <dbReference type="ChEBI" id="CHEBI:15377"/>
        <dbReference type="ChEBI" id="CHEBI:15378"/>
        <dbReference type="ChEBI" id="CHEBI:17855"/>
        <dbReference type="ChEBI" id="CHEBI:18035"/>
        <dbReference type="ChEBI" id="CHEBI:28868"/>
        <dbReference type="EC" id="3.1.1.3"/>
    </reaction>
</comment>
<dbReference type="Gene3D" id="3.40.50.1820">
    <property type="entry name" value="alpha/beta hydrolase"/>
    <property type="match status" value="1"/>
</dbReference>
<feature type="domain" description="Lipase-like C-terminal" evidence="9">
    <location>
        <begin position="1"/>
        <end position="118"/>
    </location>
</feature>
<organism evidence="10 11">
    <name type="scientific">Lentilactobacillus parakefiri</name>
    <dbReference type="NCBI Taxonomy" id="152332"/>
    <lineage>
        <taxon>Bacteria</taxon>
        <taxon>Bacillati</taxon>
        <taxon>Bacillota</taxon>
        <taxon>Bacilli</taxon>
        <taxon>Lactobacillales</taxon>
        <taxon>Lactobacillaceae</taxon>
        <taxon>Lentilactobacillus</taxon>
    </lineage>
</organism>
<comment type="caution">
    <text evidence="10">The sequence shown here is derived from an EMBL/GenBank/DDBJ whole genome shotgun (WGS) entry which is preliminary data.</text>
</comment>
<dbReference type="InterPro" id="IPR056304">
    <property type="entry name" value="Lip-like_C"/>
</dbReference>
<keyword evidence="6" id="KW-0378">Hydrolase</keyword>
<dbReference type="GO" id="GO:0016042">
    <property type="term" value="P:lipid catabolic process"/>
    <property type="evidence" value="ECO:0007669"/>
    <property type="project" value="UniProtKB-KW"/>
</dbReference>
<sequence length="118" mass="13640">NERFIRQLAYDYARFQGHKLSRVDLGLKQWGLAQRDGETHAQYVKRVNNTSKIWKTKDNAFYDLSREGTSKLNQHTSLNPNIVYKTYTGESTRPTLDGRQKADINIKFSYLVTANVIG</sequence>
<gene>
    <name evidence="10" type="ORF">B8W98_12465</name>
</gene>
<proteinExistence type="predicted"/>
<feature type="non-terminal residue" evidence="10">
    <location>
        <position position="118"/>
    </location>
</feature>
<dbReference type="SUPFAM" id="SSF53474">
    <property type="entry name" value="alpha/beta-Hydrolases"/>
    <property type="match status" value="1"/>
</dbReference>
<evidence type="ECO:0000256" key="7">
    <source>
        <dbReference type="ARBA" id="ARBA00022963"/>
    </source>
</evidence>
<dbReference type="EMBL" id="NCXI01000309">
    <property type="protein sequence ID" value="PAK73548.1"/>
    <property type="molecule type" value="Genomic_DNA"/>
</dbReference>
<dbReference type="GO" id="GO:0004806">
    <property type="term" value="F:triacylglycerol lipase activity"/>
    <property type="evidence" value="ECO:0007669"/>
    <property type="project" value="UniProtKB-EC"/>
</dbReference>
<dbReference type="PANTHER" id="PTHR34043:SF3">
    <property type="entry name" value="ALPHA_BETA-HYDROLASES SUPERFAMILY PROTEIN"/>
    <property type="match status" value="1"/>
</dbReference>
<dbReference type="GO" id="GO:0005576">
    <property type="term" value="C:extracellular region"/>
    <property type="evidence" value="ECO:0007669"/>
    <property type="project" value="UniProtKB-SubCell"/>
</dbReference>
<evidence type="ECO:0000256" key="3">
    <source>
        <dbReference type="ARBA" id="ARBA00013279"/>
    </source>
</evidence>
<evidence type="ECO:0000256" key="8">
    <source>
        <dbReference type="ARBA" id="ARBA00023098"/>
    </source>
</evidence>
<dbReference type="EC" id="3.1.1.3" evidence="3"/>
<keyword evidence="5" id="KW-0732">Signal</keyword>
<evidence type="ECO:0000256" key="1">
    <source>
        <dbReference type="ARBA" id="ARBA00001024"/>
    </source>
</evidence>
<evidence type="ECO:0000259" key="9">
    <source>
        <dbReference type="Pfam" id="PF24708"/>
    </source>
</evidence>
<evidence type="ECO:0000256" key="5">
    <source>
        <dbReference type="ARBA" id="ARBA00022729"/>
    </source>
</evidence>
<keyword evidence="7" id="KW-0442">Lipid degradation</keyword>
<dbReference type="Proteomes" id="UP000216802">
    <property type="component" value="Unassembled WGS sequence"/>
</dbReference>
<name>A0A269XK45_9LACO</name>
<keyword evidence="4" id="KW-0964">Secreted</keyword>
<evidence type="ECO:0000256" key="2">
    <source>
        <dbReference type="ARBA" id="ARBA00004613"/>
    </source>
</evidence>
<keyword evidence="8" id="KW-0443">Lipid metabolism</keyword>
<dbReference type="PANTHER" id="PTHR34043">
    <property type="entry name" value="ALPHA/BETA-HYDROLASES SUPERFAMILY PROTEIN"/>
    <property type="match status" value="1"/>
</dbReference>
<evidence type="ECO:0000313" key="11">
    <source>
        <dbReference type="Proteomes" id="UP000216802"/>
    </source>
</evidence>
<protein>
    <recommendedName>
        <fullName evidence="3">triacylglycerol lipase</fullName>
        <ecNumber evidence="3">3.1.1.3</ecNumber>
    </recommendedName>
</protein>
<comment type="subcellular location">
    <subcellularLocation>
        <location evidence="2">Secreted</location>
    </subcellularLocation>
</comment>
<dbReference type="InterPro" id="IPR029058">
    <property type="entry name" value="AB_hydrolase_fold"/>
</dbReference>